<dbReference type="STRING" id="1071382.H2APZ3"/>
<feature type="chain" id="PRO_5003559854" description="Membrane protein PTM1" evidence="9">
    <location>
        <begin position="22"/>
        <end position="523"/>
    </location>
</feature>
<sequence>MIIYNHLFVLLAATFFSFVQCNKETINQKNYEVCSGMYSAEDWHGKVDPYISFNLKKISGDGSTIVAIYDFQDFEHLGVELDDGERHYICDDYALEMGYCDVEQSGQFIITDVVYDPWTKTNKTLVNPIVTFTQSAVGLHDKKYPITKTGFYCVTAFESTYDMKFNAVVNFRNAYGQLAGSEINKLPLYGLLAIGYVIAMALYSFAFWKHKHELLPLQKYLLAFYVFLTAETIFVWAYYDIKNEKGDTAGTKVYMVLLSILTGGKVTFSFFLLLIIALGYGIVYPKLNKTLMRRCQIYAALSYCVCIAFLIQSYLADPENPSSLILITFIPLALSMFAFYFMIIRSMTNTVKYLKEQRQIVKLNMYRKLLLIIYGSLLIMLLGFVVTSFIFMGRNTIDMIEKDWRSRFFFTDFWPTLVYFCVFVLLSFIWRPTDTSYMLAVSQQLPTDPENVADFDLSDLQSLGEPLASDLEDEHDNMSIITEEQQLPGRNNATSNQPQDNHLDLDFSDEEINLSDDEHHHNR</sequence>
<dbReference type="InParanoid" id="H2APZ3"/>
<dbReference type="InterPro" id="IPR053938">
    <property type="entry name" value="PTM1-like_N"/>
</dbReference>
<feature type="region of interest" description="Disordered" evidence="7">
    <location>
        <begin position="485"/>
        <end position="504"/>
    </location>
</feature>
<feature type="domain" description="PTM1-like N-terminal" evidence="11">
    <location>
        <begin position="30"/>
        <end position="173"/>
    </location>
</feature>
<evidence type="ECO:0000256" key="8">
    <source>
        <dbReference type="SAM" id="Phobius"/>
    </source>
</evidence>
<proteinExistence type="inferred from homology"/>
<keyword evidence="5 8" id="KW-1133">Transmembrane helix</keyword>
<feature type="transmembrane region" description="Helical" evidence="8">
    <location>
        <begin position="369"/>
        <end position="393"/>
    </location>
</feature>
<evidence type="ECO:0000256" key="5">
    <source>
        <dbReference type="ARBA" id="ARBA00022989"/>
    </source>
</evidence>
<reference evidence="12 13" key="1">
    <citation type="journal article" date="2011" name="Proc. Natl. Acad. Sci. U.S.A.">
        <title>Evolutionary erosion of yeast sex chromosomes by mating-type switching accidents.</title>
        <authorList>
            <person name="Gordon J.L."/>
            <person name="Armisen D."/>
            <person name="Proux-Wera E."/>
            <person name="Oheigeartaigh S.S."/>
            <person name="Byrne K.P."/>
            <person name="Wolfe K.H."/>
        </authorList>
    </citation>
    <scope>NUCLEOTIDE SEQUENCE [LARGE SCALE GENOMIC DNA]</scope>
    <source>
        <strain evidence="13">ATCC 22294 / BCRC 22015 / CBS 2517 / CECT 1963 / NBRC 1671 / NRRL Y-8276</strain>
    </source>
</reference>
<evidence type="ECO:0000313" key="12">
    <source>
        <dbReference type="EMBL" id="CCF56443.1"/>
    </source>
</evidence>
<dbReference type="InterPro" id="IPR009637">
    <property type="entry name" value="GPR107/GPR108-like"/>
</dbReference>
<gene>
    <name evidence="12" type="primary">KAFR0B01440</name>
    <name evidence="12" type="ORF">KAFR_0B01440</name>
</gene>
<dbReference type="Pfam" id="PF21902">
    <property type="entry name" value="PTM1-like_N"/>
    <property type="match status" value="1"/>
</dbReference>
<evidence type="ECO:0000313" key="13">
    <source>
        <dbReference type="Proteomes" id="UP000005220"/>
    </source>
</evidence>
<dbReference type="InterPro" id="IPR053937">
    <property type="entry name" value="GOST_TM"/>
</dbReference>
<dbReference type="PANTHER" id="PTHR21229">
    <property type="entry name" value="LUNG SEVEN TRANSMEMBRANE RECEPTOR"/>
    <property type="match status" value="1"/>
</dbReference>
<dbReference type="GO" id="GO:0042147">
    <property type="term" value="P:retrograde transport, endosome to Golgi"/>
    <property type="evidence" value="ECO:0007669"/>
    <property type="project" value="TreeGrafter"/>
</dbReference>
<dbReference type="AlphaFoldDB" id="H2APZ3"/>
<keyword evidence="4 9" id="KW-0732">Signal</keyword>
<feature type="transmembrane region" description="Helical" evidence="8">
    <location>
        <begin position="295"/>
        <end position="316"/>
    </location>
</feature>
<dbReference type="Pfam" id="PF06814">
    <property type="entry name" value="GOST_TM"/>
    <property type="match status" value="1"/>
</dbReference>
<evidence type="ECO:0000256" key="3">
    <source>
        <dbReference type="ARBA" id="ARBA00022692"/>
    </source>
</evidence>
<dbReference type="GO" id="GO:0005794">
    <property type="term" value="C:Golgi apparatus"/>
    <property type="evidence" value="ECO:0007669"/>
    <property type="project" value="TreeGrafter"/>
</dbReference>
<feature type="transmembrane region" description="Helical" evidence="8">
    <location>
        <begin position="220"/>
        <end position="239"/>
    </location>
</feature>
<feature type="compositionally biased region" description="Polar residues" evidence="7">
    <location>
        <begin position="485"/>
        <end position="500"/>
    </location>
</feature>
<feature type="transmembrane region" description="Helical" evidence="8">
    <location>
        <begin position="322"/>
        <end position="348"/>
    </location>
</feature>
<dbReference type="GO" id="GO:0016020">
    <property type="term" value="C:membrane"/>
    <property type="evidence" value="ECO:0007669"/>
    <property type="project" value="UniProtKB-SubCell"/>
</dbReference>
<dbReference type="RefSeq" id="XP_003955578.1">
    <property type="nucleotide sequence ID" value="XM_003955529.1"/>
</dbReference>
<dbReference type="FunCoup" id="H2APZ3">
    <property type="interactions" value="646"/>
</dbReference>
<feature type="transmembrane region" description="Helical" evidence="8">
    <location>
        <begin position="254"/>
        <end position="283"/>
    </location>
</feature>
<dbReference type="GeneID" id="13882667"/>
<dbReference type="HOGENOM" id="CLU_024065_1_0_1"/>
<dbReference type="Proteomes" id="UP000005220">
    <property type="component" value="Chromosome 2"/>
</dbReference>
<feature type="signal peptide" evidence="9">
    <location>
        <begin position="1"/>
        <end position="21"/>
    </location>
</feature>
<evidence type="ECO:0000256" key="9">
    <source>
        <dbReference type="SAM" id="SignalP"/>
    </source>
</evidence>
<name>H2APZ3_KAZAF</name>
<dbReference type="EMBL" id="HE650822">
    <property type="protein sequence ID" value="CCF56443.1"/>
    <property type="molecule type" value="Genomic_DNA"/>
</dbReference>
<evidence type="ECO:0000256" key="2">
    <source>
        <dbReference type="ARBA" id="ARBA00007883"/>
    </source>
</evidence>
<dbReference type="eggNOG" id="KOG2568">
    <property type="taxonomic scope" value="Eukaryota"/>
</dbReference>
<comment type="similarity">
    <text evidence="2">Belongs to the LU7TM family.</text>
</comment>
<keyword evidence="3 8" id="KW-0812">Transmembrane</keyword>
<protein>
    <recommendedName>
        <fullName evidence="14">Membrane protein PTM1</fullName>
    </recommendedName>
</protein>
<keyword evidence="13" id="KW-1185">Reference proteome</keyword>
<evidence type="ECO:0008006" key="14">
    <source>
        <dbReference type="Google" id="ProtNLM"/>
    </source>
</evidence>
<evidence type="ECO:0000256" key="7">
    <source>
        <dbReference type="SAM" id="MobiDB-lite"/>
    </source>
</evidence>
<evidence type="ECO:0000259" key="10">
    <source>
        <dbReference type="Pfam" id="PF06814"/>
    </source>
</evidence>
<organism evidence="12 13">
    <name type="scientific">Kazachstania africana (strain ATCC 22294 / BCRC 22015 / CBS 2517 / CECT 1963 / NBRC 1671 / NRRL Y-8276)</name>
    <name type="common">Yeast</name>
    <name type="synonym">Kluyveromyces africanus</name>
    <dbReference type="NCBI Taxonomy" id="1071382"/>
    <lineage>
        <taxon>Eukaryota</taxon>
        <taxon>Fungi</taxon>
        <taxon>Dikarya</taxon>
        <taxon>Ascomycota</taxon>
        <taxon>Saccharomycotina</taxon>
        <taxon>Saccharomycetes</taxon>
        <taxon>Saccharomycetales</taxon>
        <taxon>Saccharomycetaceae</taxon>
        <taxon>Kazachstania</taxon>
    </lineage>
</organism>
<keyword evidence="6 8" id="KW-0472">Membrane</keyword>
<feature type="domain" description="GOST seven transmembrane" evidence="10">
    <location>
        <begin position="185"/>
        <end position="436"/>
    </location>
</feature>
<dbReference type="OrthoDB" id="19932at2759"/>
<feature type="transmembrane region" description="Helical" evidence="8">
    <location>
        <begin position="188"/>
        <end position="208"/>
    </location>
</feature>
<dbReference type="PANTHER" id="PTHR21229:SF1">
    <property type="entry name" value="GH17801P"/>
    <property type="match status" value="1"/>
</dbReference>
<accession>H2APZ3</accession>
<feature type="transmembrane region" description="Helical" evidence="8">
    <location>
        <begin position="413"/>
        <end position="430"/>
    </location>
</feature>
<dbReference type="KEGG" id="kaf:KAFR_0B01440"/>
<evidence type="ECO:0000256" key="1">
    <source>
        <dbReference type="ARBA" id="ARBA00004141"/>
    </source>
</evidence>
<evidence type="ECO:0000256" key="4">
    <source>
        <dbReference type="ARBA" id="ARBA00022729"/>
    </source>
</evidence>
<dbReference type="GO" id="GO:0005829">
    <property type="term" value="C:cytosol"/>
    <property type="evidence" value="ECO:0007669"/>
    <property type="project" value="GOC"/>
</dbReference>
<evidence type="ECO:0000256" key="6">
    <source>
        <dbReference type="ARBA" id="ARBA00023136"/>
    </source>
</evidence>
<comment type="subcellular location">
    <subcellularLocation>
        <location evidence="1">Membrane</location>
        <topology evidence="1">Multi-pass membrane protein</topology>
    </subcellularLocation>
</comment>
<evidence type="ECO:0000259" key="11">
    <source>
        <dbReference type="Pfam" id="PF21902"/>
    </source>
</evidence>